<accession>A0A6P1YKG7</accession>
<dbReference type="RefSeq" id="WP_163074747.1">
    <property type="nucleotide sequence ID" value="NZ_CP048630.1"/>
</dbReference>
<dbReference type="EMBL" id="CP048630">
    <property type="protein sequence ID" value="QIB33652.1"/>
    <property type="molecule type" value="Genomic_DNA"/>
</dbReference>
<dbReference type="AlphaFoldDB" id="A0A6P1YKG7"/>
<dbReference type="InterPro" id="IPR009057">
    <property type="entry name" value="Homeodomain-like_sf"/>
</dbReference>
<evidence type="ECO:0000256" key="3">
    <source>
        <dbReference type="ARBA" id="ARBA00023163"/>
    </source>
</evidence>
<evidence type="ECO:0000259" key="4">
    <source>
        <dbReference type="PROSITE" id="PS01124"/>
    </source>
</evidence>
<name>A0A6P1YKG7_9HYPH</name>
<proteinExistence type="predicted"/>
<dbReference type="PANTHER" id="PTHR46796:SF6">
    <property type="entry name" value="ARAC SUBFAMILY"/>
    <property type="match status" value="1"/>
</dbReference>
<dbReference type="Gene3D" id="1.10.10.60">
    <property type="entry name" value="Homeodomain-like"/>
    <property type="match status" value="1"/>
</dbReference>
<dbReference type="PRINTS" id="PR00032">
    <property type="entry name" value="HTHARAC"/>
</dbReference>
<keyword evidence="6" id="KW-1185">Reference proteome</keyword>
<gene>
    <name evidence="5" type="ORF">G3A50_08005</name>
</gene>
<dbReference type="SMART" id="SM00342">
    <property type="entry name" value="HTH_ARAC"/>
    <property type="match status" value="1"/>
</dbReference>
<dbReference type="GO" id="GO:0003700">
    <property type="term" value="F:DNA-binding transcription factor activity"/>
    <property type="evidence" value="ECO:0007669"/>
    <property type="project" value="InterPro"/>
</dbReference>
<dbReference type="InterPro" id="IPR018062">
    <property type="entry name" value="HTH_AraC-typ_CS"/>
</dbReference>
<keyword evidence="2" id="KW-0238">DNA-binding</keyword>
<evidence type="ECO:0000256" key="1">
    <source>
        <dbReference type="ARBA" id="ARBA00023015"/>
    </source>
</evidence>
<sequence>MRFSTRGRAASEQFEAYRAFCAPAIDLSLPAECPPQFEVDHLSWDFGRLALTEAWLPGPPSARRWRHLTRDPLDHWCLVLATGPERARLLGFRSLARPFEGEACDTHVLSLYIPRDMFGADAAEFDTLAPVLPETGLSLMLGDYLESLARHLPDLDPATVPAMVEMTRVMLAACLVPQADRLHAARGPLIATLRERARVVVRQHLRAPTLGADLLCRELGVSRSRLYRLFEPLGGVMRYIQRQRLLAAHARLCDTTNSLPIVQIADEMGFPDASGFSRAFKAVFGSTPREVREAALSGLPPAPRAGRPPAPRLDDLGDLLRGLGA</sequence>
<dbReference type="PANTHER" id="PTHR46796">
    <property type="entry name" value="HTH-TYPE TRANSCRIPTIONAL ACTIVATOR RHAS-RELATED"/>
    <property type="match status" value="1"/>
</dbReference>
<dbReference type="InterPro" id="IPR018060">
    <property type="entry name" value="HTH_AraC"/>
</dbReference>
<evidence type="ECO:0000256" key="2">
    <source>
        <dbReference type="ARBA" id="ARBA00023125"/>
    </source>
</evidence>
<dbReference type="GO" id="GO:0043565">
    <property type="term" value="F:sequence-specific DNA binding"/>
    <property type="evidence" value="ECO:0007669"/>
    <property type="project" value="InterPro"/>
</dbReference>
<dbReference type="Pfam" id="PF12833">
    <property type="entry name" value="HTH_18"/>
    <property type="match status" value="1"/>
</dbReference>
<organism evidence="5 6">
    <name type="scientific">Ancylobacter pratisalsi</name>
    <dbReference type="NCBI Taxonomy" id="1745854"/>
    <lineage>
        <taxon>Bacteria</taxon>
        <taxon>Pseudomonadati</taxon>
        <taxon>Pseudomonadota</taxon>
        <taxon>Alphaproteobacteria</taxon>
        <taxon>Hyphomicrobiales</taxon>
        <taxon>Xanthobacteraceae</taxon>
        <taxon>Ancylobacter</taxon>
    </lineage>
</organism>
<dbReference type="PROSITE" id="PS00041">
    <property type="entry name" value="HTH_ARAC_FAMILY_1"/>
    <property type="match status" value="1"/>
</dbReference>
<dbReference type="Proteomes" id="UP000464751">
    <property type="component" value="Chromosome"/>
</dbReference>
<dbReference type="InterPro" id="IPR050204">
    <property type="entry name" value="AraC_XylS_family_regulators"/>
</dbReference>
<keyword evidence="1" id="KW-0805">Transcription regulation</keyword>
<dbReference type="SUPFAM" id="SSF46689">
    <property type="entry name" value="Homeodomain-like"/>
    <property type="match status" value="1"/>
</dbReference>
<dbReference type="PROSITE" id="PS01124">
    <property type="entry name" value="HTH_ARAC_FAMILY_2"/>
    <property type="match status" value="1"/>
</dbReference>
<feature type="domain" description="HTH araC/xylS-type" evidence="4">
    <location>
        <begin position="195"/>
        <end position="294"/>
    </location>
</feature>
<protein>
    <submittedName>
        <fullName evidence="5">AraC family transcriptional regulator</fullName>
    </submittedName>
</protein>
<dbReference type="InterPro" id="IPR020449">
    <property type="entry name" value="Tscrpt_reg_AraC-type_HTH"/>
</dbReference>
<evidence type="ECO:0000313" key="5">
    <source>
        <dbReference type="EMBL" id="QIB33652.1"/>
    </source>
</evidence>
<dbReference type="KEGG" id="apra:G3A50_08005"/>
<reference evidence="5 6" key="1">
    <citation type="submission" date="2020-02" db="EMBL/GenBank/DDBJ databases">
        <authorList>
            <person name="Li G."/>
        </authorList>
    </citation>
    <scope>NUCLEOTIDE SEQUENCE [LARGE SCALE GENOMIC DNA]</scope>
    <source>
        <strain evidence="5 6">DSM 102029</strain>
    </source>
</reference>
<keyword evidence="3" id="KW-0804">Transcription</keyword>
<evidence type="ECO:0000313" key="6">
    <source>
        <dbReference type="Proteomes" id="UP000464751"/>
    </source>
</evidence>